<comment type="caution">
    <text evidence="2">The sequence shown here is derived from an EMBL/GenBank/DDBJ whole genome shotgun (WGS) entry which is preliminary data.</text>
</comment>
<evidence type="ECO:0000313" key="3">
    <source>
        <dbReference type="Proteomes" id="UP000636110"/>
    </source>
</evidence>
<proteinExistence type="predicted"/>
<accession>A0ABR6EUZ2</accession>
<evidence type="ECO:0000256" key="1">
    <source>
        <dbReference type="PROSITE-ProRule" id="PRU00339"/>
    </source>
</evidence>
<dbReference type="InterPro" id="IPR019734">
    <property type="entry name" value="TPR_rpt"/>
</dbReference>
<reference evidence="2 3" key="1">
    <citation type="submission" date="2019-11" db="EMBL/GenBank/DDBJ databases">
        <title>Description of Pedobacter sp. LMG 31462T.</title>
        <authorList>
            <person name="Carlier A."/>
            <person name="Qi S."/>
            <person name="Vandamme P."/>
        </authorList>
    </citation>
    <scope>NUCLEOTIDE SEQUENCE [LARGE SCALE GENOMIC DNA]</scope>
    <source>
        <strain evidence="2 3">LMG 31462</strain>
    </source>
</reference>
<dbReference type="SUPFAM" id="SSF48452">
    <property type="entry name" value="TPR-like"/>
    <property type="match status" value="1"/>
</dbReference>
<dbReference type="EMBL" id="WNXC01000001">
    <property type="protein sequence ID" value="MBB2148273.1"/>
    <property type="molecule type" value="Genomic_DNA"/>
</dbReference>
<keyword evidence="3" id="KW-1185">Reference proteome</keyword>
<name>A0ABR6EUZ2_9SPHI</name>
<dbReference type="InterPro" id="IPR011990">
    <property type="entry name" value="TPR-like_helical_dom_sf"/>
</dbReference>
<feature type="repeat" description="TPR" evidence="1">
    <location>
        <begin position="478"/>
        <end position="511"/>
    </location>
</feature>
<organism evidence="2 3">
    <name type="scientific">Pedobacter gandavensis</name>
    <dbReference type="NCBI Taxonomy" id="2679963"/>
    <lineage>
        <taxon>Bacteria</taxon>
        <taxon>Pseudomonadati</taxon>
        <taxon>Bacteroidota</taxon>
        <taxon>Sphingobacteriia</taxon>
        <taxon>Sphingobacteriales</taxon>
        <taxon>Sphingobacteriaceae</taxon>
        <taxon>Pedobacter</taxon>
    </lineage>
</organism>
<dbReference type="RefSeq" id="WP_182954036.1">
    <property type="nucleotide sequence ID" value="NZ_WNXC01000001.1"/>
</dbReference>
<dbReference type="Proteomes" id="UP000636110">
    <property type="component" value="Unassembled WGS sequence"/>
</dbReference>
<evidence type="ECO:0008006" key="4">
    <source>
        <dbReference type="Google" id="ProtNLM"/>
    </source>
</evidence>
<gene>
    <name evidence="2" type="ORF">GM920_05060</name>
</gene>
<dbReference type="Gene3D" id="1.25.40.10">
    <property type="entry name" value="Tetratricopeptide repeat domain"/>
    <property type="match status" value="2"/>
</dbReference>
<evidence type="ECO:0000313" key="2">
    <source>
        <dbReference type="EMBL" id="MBB2148273.1"/>
    </source>
</evidence>
<sequence length="881" mass="99699">MKLQTTFFCVILFCGKALSQGVSTAKDQSPIIIGTNAKINYVKQQVLSQKVPDELTPYLAGLLFSNSRIGSHKSAINEALMVWFKKYNSLKASLEKHPDLQVKKLALKKLNEGDFTGVESLIKVKTNYDALVKMFPKSYQTNGNSSPIIVGDFGSVSYVVKEIITYQLPEGLTINLLNELRSKDKILGFQNAKLGDLKNNLESRDAIIKDYIKRYNFIREQLKKSPLEVYKKAYAFFNRGDLEGALRVLDSGSSNDKSYGESRMLKARILLLQLNTNALDATLTEIDKSFSIGVSLAPTADNYFEYSRFLIDYLSNYMGAISFLEKAESLTEDKLEKIQIYNYLGMAYYSTDRVKSNETHEKAIALLDNLEPLKSPTLIVLKAQLFFNIAYGYSTRFFDVGIINTAISYSKKAIVQMEKLEVFSKQDLYKRAMMYNQSGQLYAMIADSVNSIIAYSKALSILEGAYLNDQQMYAIGLVTVYYNIAELYFNTGRAVQAIEILKKSLAILEPKISLNSRVYIIAYEQVYTALFKNYMALNMVPDIISGLYALKAKVKPFVLADPKIFLVHQAWTDTDLGSIYVAQKQLDSARKYLKPAYDYYLNNVNMVQYDKAKFSTCLIQMNELMLQSGEAESAIEGNRKLLGKFKAIAYINRMAYDELIPQMERQLARVYTFIGIRDSAFYHIKLALDLLEPKVKQYGTLYLMSYGDCMLQSFLMNLHFRDFSGADSVVSKFNSDCKVIMEVDPFVKSNMQASIGERLTSFAVNLFGFTQAPETGILSALDLELLFGMDAKYFELADEYFVVAVRNNPLDGIKHALSLSSAMYLQNFLIPRTSNMQDRAAYVKKKCEIANRAKLVLSKLPVNPYIESIRQKVIAMSTDCN</sequence>
<dbReference type="PROSITE" id="PS50005">
    <property type="entry name" value="TPR"/>
    <property type="match status" value="1"/>
</dbReference>
<keyword evidence="1" id="KW-0802">TPR repeat</keyword>
<protein>
    <recommendedName>
        <fullName evidence="4">Tetratricopeptide repeat protein</fullName>
    </recommendedName>
</protein>